<dbReference type="PANTHER" id="PTHR43479:SF7">
    <property type="entry name" value="TETR-FAMILY TRANSCRIPTIONAL REGULATOR"/>
    <property type="match status" value="1"/>
</dbReference>
<evidence type="ECO:0000313" key="5">
    <source>
        <dbReference type="EMBL" id="MCD7130775.1"/>
    </source>
</evidence>
<evidence type="ECO:0000256" key="2">
    <source>
        <dbReference type="PROSITE-ProRule" id="PRU00335"/>
    </source>
</evidence>
<sequence>MAEDLRVQRTKRAIKTAFVKLVNEKGFANVTIKGIAEKAIINRQTFYNYYQDKYDLAEQLNDELLAIFKGIICHRIQSLQNEDHSLPLLSDFYKSKDFAEILAAREAILALLSIQYDQNSFKNRLQELFITIIQDQLPINFTNLDISIIGNFYIDMISFIAKNNVQPTEQDLAELRKLISLIIQ</sequence>
<name>A0A7W3UHC4_9LACO</name>
<evidence type="ECO:0000259" key="3">
    <source>
        <dbReference type="PROSITE" id="PS50977"/>
    </source>
</evidence>
<evidence type="ECO:0000313" key="4">
    <source>
        <dbReference type="EMBL" id="MBB1095622.1"/>
    </source>
</evidence>
<dbReference type="PROSITE" id="PS50977">
    <property type="entry name" value="HTH_TETR_2"/>
    <property type="match status" value="1"/>
</dbReference>
<dbReference type="SUPFAM" id="SSF46689">
    <property type="entry name" value="Homeodomain-like"/>
    <property type="match status" value="1"/>
</dbReference>
<evidence type="ECO:0000256" key="1">
    <source>
        <dbReference type="ARBA" id="ARBA00023125"/>
    </source>
</evidence>
<dbReference type="PANTHER" id="PTHR43479">
    <property type="entry name" value="ACREF/ENVCD OPERON REPRESSOR-RELATED"/>
    <property type="match status" value="1"/>
</dbReference>
<dbReference type="AlphaFoldDB" id="A0A7W3UHC4"/>
<organism evidence="4 6">
    <name type="scientific">Limosilactobacillus agrestis</name>
    <dbReference type="NCBI Taxonomy" id="2759748"/>
    <lineage>
        <taxon>Bacteria</taxon>
        <taxon>Bacillati</taxon>
        <taxon>Bacillota</taxon>
        <taxon>Bacilli</taxon>
        <taxon>Lactobacillales</taxon>
        <taxon>Lactobacillaceae</taxon>
        <taxon>Limosilactobacillus</taxon>
    </lineage>
</organism>
<proteinExistence type="predicted"/>
<dbReference type="Pfam" id="PF00440">
    <property type="entry name" value="TetR_N"/>
    <property type="match status" value="1"/>
</dbReference>
<reference evidence="4 6" key="1">
    <citation type="submission" date="2020-07" db="EMBL/GenBank/DDBJ databases">
        <title>Description of Limosilactobacillus balticus sp. nov., Limosilactobacillus agrestis sp. nov., Limosilactobacillus albertensis sp. nov., Limosilactobacillus rudii sp. nov., Limosilactobacillus fastidiosus sp. nov., five novel Limosilactobacillus species isolated from the vertebrate gastrointestinal tract, and proposal of 6 subspecies of Limosilactobacillus reuteri adapted to the gastrointestinal tract of specific vertebrate hosts.</title>
        <authorList>
            <person name="Li F."/>
            <person name="Cheng C."/>
            <person name="Zheng J."/>
            <person name="Quevedo R.M."/>
            <person name="Li J."/>
            <person name="Roos S."/>
            <person name="Gaenzle M.G."/>
            <person name="Walter J."/>
        </authorList>
    </citation>
    <scope>NUCLEOTIDE SEQUENCE [LARGE SCALE GENOMIC DNA]</scope>
    <source>
        <strain evidence="4 6">BG-MG3-A</strain>
    </source>
</reference>
<dbReference type="Gene3D" id="1.10.357.10">
    <property type="entry name" value="Tetracycline Repressor, domain 2"/>
    <property type="match status" value="1"/>
</dbReference>
<evidence type="ECO:0000313" key="6">
    <source>
        <dbReference type="Proteomes" id="UP000534578"/>
    </source>
</evidence>
<keyword evidence="1 2" id="KW-0238">DNA-binding</keyword>
<protein>
    <submittedName>
        <fullName evidence="4">TetR/AcrR family transcriptional regulator</fullName>
    </submittedName>
</protein>
<comment type="caution">
    <text evidence="4">The sequence shown here is derived from an EMBL/GenBank/DDBJ whole genome shotgun (WGS) entry which is preliminary data.</text>
</comment>
<dbReference type="Proteomes" id="UP001199710">
    <property type="component" value="Unassembled WGS sequence"/>
</dbReference>
<keyword evidence="7" id="KW-1185">Reference proteome</keyword>
<dbReference type="Proteomes" id="UP000534578">
    <property type="component" value="Unassembled WGS sequence"/>
</dbReference>
<gene>
    <name evidence="4" type="ORF">H5R92_05425</name>
    <name evidence="5" type="ORF">LTY36_06210</name>
</gene>
<reference evidence="5 7" key="2">
    <citation type="submission" date="2021-12" db="EMBL/GenBank/DDBJ databases">
        <title>A phylogenomic analysis of Limosilactobacillus reuteri reveals ancient and stable evolutionary relationships with rodents and birds and zoonotic transmission to humans.</title>
        <authorList>
            <person name="Li F."/>
            <person name="Li X."/>
            <person name="Cheng C."/>
            <person name="Tollenaar S."/>
            <person name="Zhang J.S."/>
            <person name="Simpson D."/>
            <person name="Tasseva G."/>
            <person name="Perez-Munoz M.E."/>
            <person name="Frese S."/>
            <person name="Gaenzle M.G."/>
            <person name="Walter J."/>
            <person name="Zheng J."/>
        </authorList>
    </citation>
    <scope>NUCLEOTIDE SEQUENCE [LARGE SCALE GENOMIC DNA]</scope>
    <source>
        <strain evidence="5 7">BG-MG3-B</strain>
    </source>
</reference>
<dbReference type="InterPro" id="IPR001647">
    <property type="entry name" value="HTH_TetR"/>
</dbReference>
<feature type="domain" description="HTH tetR-type" evidence="3">
    <location>
        <begin position="8"/>
        <end position="68"/>
    </location>
</feature>
<dbReference type="EMBL" id="JACIVE010000055">
    <property type="protein sequence ID" value="MBB1095622.1"/>
    <property type="molecule type" value="Genomic_DNA"/>
</dbReference>
<dbReference type="InterPro" id="IPR050624">
    <property type="entry name" value="HTH-type_Tx_Regulator"/>
</dbReference>
<dbReference type="EMBL" id="JAJPDE010000066">
    <property type="protein sequence ID" value="MCD7130775.1"/>
    <property type="molecule type" value="Genomic_DNA"/>
</dbReference>
<evidence type="ECO:0000313" key="7">
    <source>
        <dbReference type="Proteomes" id="UP001199710"/>
    </source>
</evidence>
<dbReference type="InterPro" id="IPR009057">
    <property type="entry name" value="Homeodomain-like_sf"/>
</dbReference>
<accession>A0A7W3UHC4</accession>
<dbReference type="GO" id="GO:0003677">
    <property type="term" value="F:DNA binding"/>
    <property type="evidence" value="ECO:0007669"/>
    <property type="project" value="UniProtKB-UniRule"/>
</dbReference>
<feature type="DNA-binding region" description="H-T-H motif" evidence="2">
    <location>
        <begin position="31"/>
        <end position="50"/>
    </location>
</feature>
<dbReference type="RefSeq" id="WP_182578502.1">
    <property type="nucleotide sequence ID" value="NZ_JACIVE010000055.1"/>
</dbReference>